<accession>A6IG95</accession>
<evidence type="ECO:0000313" key="1">
    <source>
        <dbReference type="EMBL" id="EDM16804.1"/>
    </source>
</evidence>
<reference evidence="1" key="1">
    <citation type="journal article" date="2005" name="Genome Res.">
        <title>Gene and alternative splicing annotation with AIR.</title>
        <authorList>
            <person name="Florea L."/>
            <person name="Di Francesco V."/>
            <person name="Miller J."/>
            <person name="Turner R."/>
            <person name="Yao A."/>
            <person name="Harris M."/>
            <person name="Walenz B."/>
            <person name="Mobarry C."/>
            <person name="Merkulov G.V."/>
            <person name="Charlab R."/>
            <person name="Dew I."/>
            <person name="Deng Z."/>
            <person name="Istrail S."/>
            <person name="Li P."/>
            <person name="Sutton G."/>
        </authorList>
    </citation>
    <scope>NUCLEOTIDE SEQUENCE</scope>
    <source>
        <strain evidence="1">BN</strain>
    </source>
</reference>
<dbReference type="EMBL" id="CH473960">
    <property type="protein sequence ID" value="EDM16802.1"/>
    <property type="molecule type" value="Genomic_DNA"/>
</dbReference>
<dbReference type="Proteomes" id="UP000234681">
    <property type="component" value="Chromosome 7"/>
</dbReference>
<sequence length="50" mass="5400">MITETLGLVRVEYLVKESDVSGVYTNSGEQPGLTSSHCVSGVLRGRTEMI</sequence>
<proteinExistence type="predicted"/>
<name>A6IG95_RAT</name>
<reference evidence="1 2" key="2">
    <citation type="submission" date="2005-09" db="EMBL/GenBank/DDBJ databases">
        <authorList>
            <person name="Mural R.J."/>
            <person name="Li P.W."/>
            <person name="Adams M.D."/>
            <person name="Amanatides P.G."/>
            <person name="Baden-Tillson H."/>
            <person name="Barnstead M."/>
            <person name="Chin S.H."/>
            <person name="Dew I."/>
            <person name="Evans C.A."/>
            <person name="Ferriera S."/>
            <person name="Flanigan M."/>
            <person name="Fosler C."/>
            <person name="Glodek A."/>
            <person name="Gu Z."/>
            <person name="Holt R.A."/>
            <person name="Jennings D."/>
            <person name="Kraft C.L."/>
            <person name="Lu F."/>
            <person name="Nguyen T."/>
            <person name="Nusskern D.R."/>
            <person name="Pfannkoch C.M."/>
            <person name="Sitter C."/>
            <person name="Sutton G.G."/>
            <person name="Venter J.C."/>
            <person name="Wang Z."/>
            <person name="Woodage T."/>
            <person name="Zheng X.H."/>
            <person name="Zhong F."/>
        </authorList>
    </citation>
    <scope>NUCLEOTIDE SEQUENCE [LARGE SCALE GENOMIC DNA]</scope>
    <source>
        <strain evidence="1">BN</strain>
        <strain evidence="2">BN, Sprague-Dawley</strain>
    </source>
</reference>
<dbReference type="EMBL" id="CH473960">
    <property type="protein sequence ID" value="EDM16804.1"/>
    <property type="molecule type" value="Genomic_DNA"/>
</dbReference>
<gene>
    <name evidence="1" type="ORF">rCG_48689</name>
</gene>
<protein>
    <submittedName>
        <fullName evidence="1">RCG48689, isoform CRA_a</fullName>
    </submittedName>
</protein>
<organism evidence="1 2">
    <name type="scientific">Rattus norvegicus</name>
    <name type="common">Rat</name>
    <dbReference type="NCBI Taxonomy" id="10116"/>
    <lineage>
        <taxon>Eukaryota</taxon>
        <taxon>Metazoa</taxon>
        <taxon>Chordata</taxon>
        <taxon>Craniata</taxon>
        <taxon>Vertebrata</taxon>
        <taxon>Euteleostomi</taxon>
        <taxon>Mammalia</taxon>
        <taxon>Eutheria</taxon>
        <taxon>Euarchontoglires</taxon>
        <taxon>Glires</taxon>
        <taxon>Rodentia</taxon>
        <taxon>Myomorpha</taxon>
        <taxon>Muroidea</taxon>
        <taxon>Muridae</taxon>
        <taxon>Murinae</taxon>
        <taxon>Rattus</taxon>
    </lineage>
</organism>
<dbReference type="AlphaFoldDB" id="A6IG95"/>
<evidence type="ECO:0000313" key="2">
    <source>
        <dbReference type="Proteomes" id="UP000234681"/>
    </source>
</evidence>